<feature type="domain" description="PAC" evidence="7">
    <location>
        <begin position="231"/>
        <end position="281"/>
    </location>
</feature>
<dbReference type="GO" id="GO:0046872">
    <property type="term" value="F:metal ion binding"/>
    <property type="evidence" value="ECO:0007669"/>
    <property type="project" value="UniProtKB-KW"/>
</dbReference>
<proteinExistence type="inferred from homology"/>
<evidence type="ECO:0000256" key="4">
    <source>
        <dbReference type="ARBA" id="ARBA00023239"/>
    </source>
</evidence>
<evidence type="ECO:0008006" key="11">
    <source>
        <dbReference type="Google" id="ProtNLM"/>
    </source>
</evidence>
<dbReference type="PROSITE" id="PS50112">
    <property type="entry name" value="PAS"/>
    <property type="match status" value="1"/>
</dbReference>
<comment type="similarity">
    <text evidence="1">Belongs to the Gfa family.</text>
</comment>
<dbReference type="InterPro" id="IPR000014">
    <property type="entry name" value="PAS"/>
</dbReference>
<evidence type="ECO:0000256" key="2">
    <source>
        <dbReference type="ARBA" id="ARBA00022723"/>
    </source>
</evidence>
<dbReference type="InterPro" id="IPR011057">
    <property type="entry name" value="Mss4-like_sf"/>
</dbReference>
<dbReference type="InterPro" id="IPR013767">
    <property type="entry name" value="PAS_fold"/>
</dbReference>
<keyword evidence="10" id="KW-1185">Reference proteome</keyword>
<dbReference type="Gene3D" id="3.30.450.20">
    <property type="entry name" value="PAS domain"/>
    <property type="match status" value="1"/>
</dbReference>
<evidence type="ECO:0000259" key="7">
    <source>
        <dbReference type="PROSITE" id="PS50113"/>
    </source>
</evidence>
<dbReference type="SUPFAM" id="SSF55785">
    <property type="entry name" value="PYP-like sensor domain (PAS domain)"/>
    <property type="match status" value="1"/>
</dbReference>
<sequence>MMTPLVLRGRCACGRAEYAVHAAQLEAAVCYCATCRRSSGGAGMAWLTADRATLRINGALQTWRSSDHASRQFCPHCATQLFCLEDDAPHEIEVAAGTLDDQKLVKSTRSVFVNERPLWDAQHTLAHHELDLTPPTPETATGDAPTGRSRAEADAAFQSALASSPDAFISIDPDGLITEWNPQAVATLGWSYAEAIRRPLHELIIPPEMRSAHLRGMSRLQRTGDGPVLGRRFEVDAIHKLGHRVPIELFVAPLRMAGGTGATAFVRDVSARRATEASIERAIGGEPVSFEADLRLAGQHRTVTVRVTPRRDERGTPDGFLIHLEDAAAGSA</sequence>
<dbReference type="SUPFAM" id="SSF51316">
    <property type="entry name" value="Mss4-like"/>
    <property type="match status" value="1"/>
</dbReference>
<dbReference type="PROSITE" id="PS50113">
    <property type="entry name" value="PAC"/>
    <property type="match status" value="1"/>
</dbReference>
<dbReference type="PANTHER" id="PTHR33337">
    <property type="entry name" value="GFA DOMAIN-CONTAINING PROTEIN"/>
    <property type="match status" value="1"/>
</dbReference>
<dbReference type="GO" id="GO:0006355">
    <property type="term" value="P:regulation of DNA-templated transcription"/>
    <property type="evidence" value="ECO:0007669"/>
    <property type="project" value="InterPro"/>
</dbReference>
<reference evidence="9 10" key="1">
    <citation type="submission" date="2017-11" db="EMBL/GenBank/DDBJ databases">
        <title>Draft genome sequence of Mitsuaria sp. HWN-4.</title>
        <authorList>
            <person name="Gundlapally S.R."/>
        </authorList>
    </citation>
    <scope>NUCLEOTIDE SEQUENCE [LARGE SCALE GENOMIC DNA]</scope>
    <source>
        <strain evidence="9 10">HWN-4</strain>
    </source>
</reference>
<evidence type="ECO:0000259" key="6">
    <source>
        <dbReference type="PROSITE" id="PS50112"/>
    </source>
</evidence>
<accession>A0A2G9CC10</accession>
<dbReference type="RefSeq" id="WP_099860751.1">
    <property type="nucleotide sequence ID" value="NZ_PEOG01000015.1"/>
</dbReference>
<evidence type="ECO:0000256" key="5">
    <source>
        <dbReference type="SAM" id="MobiDB-lite"/>
    </source>
</evidence>
<feature type="domain" description="PAS" evidence="6">
    <location>
        <begin position="153"/>
        <end position="224"/>
    </location>
</feature>
<dbReference type="PANTHER" id="PTHR33337:SF40">
    <property type="entry name" value="CENP-V_GFA DOMAIN-CONTAINING PROTEIN-RELATED"/>
    <property type="match status" value="1"/>
</dbReference>
<gene>
    <name evidence="9" type="ORF">CS062_06980</name>
</gene>
<dbReference type="SMART" id="SM00091">
    <property type="entry name" value="PAS"/>
    <property type="match status" value="1"/>
</dbReference>
<protein>
    <recommendedName>
        <fullName evidence="11">PAS domain S-box protein</fullName>
    </recommendedName>
</protein>
<dbReference type="EMBL" id="PEOG01000015">
    <property type="protein sequence ID" value="PIM53872.1"/>
    <property type="molecule type" value="Genomic_DNA"/>
</dbReference>
<comment type="caution">
    <text evidence="9">The sequence shown here is derived from an EMBL/GenBank/DDBJ whole genome shotgun (WGS) entry which is preliminary data.</text>
</comment>
<dbReference type="Pfam" id="PF00989">
    <property type="entry name" value="PAS"/>
    <property type="match status" value="1"/>
</dbReference>
<organism evidence="9 10">
    <name type="scientific">Roseateles chitinivorans</name>
    <dbReference type="NCBI Taxonomy" id="2917965"/>
    <lineage>
        <taxon>Bacteria</taxon>
        <taxon>Pseudomonadati</taxon>
        <taxon>Pseudomonadota</taxon>
        <taxon>Betaproteobacteria</taxon>
        <taxon>Burkholderiales</taxon>
        <taxon>Sphaerotilaceae</taxon>
        <taxon>Roseateles</taxon>
    </lineage>
</organism>
<dbReference type="InterPro" id="IPR000700">
    <property type="entry name" value="PAS-assoc_C"/>
</dbReference>
<dbReference type="GO" id="GO:0016846">
    <property type="term" value="F:carbon-sulfur lyase activity"/>
    <property type="evidence" value="ECO:0007669"/>
    <property type="project" value="InterPro"/>
</dbReference>
<evidence type="ECO:0000256" key="3">
    <source>
        <dbReference type="ARBA" id="ARBA00022833"/>
    </source>
</evidence>
<evidence type="ECO:0000256" key="1">
    <source>
        <dbReference type="ARBA" id="ARBA00005495"/>
    </source>
</evidence>
<dbReference type="Pfam" id="PF04828">
    <property type="entry name" value="GFA"/>
    <property type="match status" value="1"/>
</dbReference>
<keyword evidence="4" id="KW-0456">Lyase</keyword>
<name>A0A2G9CC10_9BURK</name>
<dbReference type="PROSITE" id="PS51891">
    <property type="entry name" value="CENP_V_GFA"/>
    <property type="match status" value="1"/>
</dbReference>
<evidence type="ECO:0000259" key="8">
    <source>
        <dbReference type="PROSITE" id="PS51891"/>
    </source>
</evidence>
<dbReference type="InterPro" id="IPR035965">
    <property type="entry name" value="PAS-like_dom_sf"/>
</dbReference>
<dbReference type="NCBIfam" id="TIGR00229">
    <property type="entry name" value="sensory_box"/>
    <property type="match status" value="1"/>
</dbReference>
<dbReference type="OrthoDB" id="9813903at2"/>
<keyword evidence="3" id="KW-0862">Zinc</keyword>
<feature type="region of interest" description="Disordered" evidence="5">
    <location>
        <begin position="131"/>
        <end position="152"/>
    </location>
</feature>
<dbReference type="InterPro" id="IPR006913">
    <property type="entry name" value="CENP-V/GFA"/>
</dbReference>
<dbReference type="AlphaFoldDB" id="A0A2G9CC10"/>
<dbReference type="Proteomes" id="UP000231501">
    <property type="component" value="Unassembled WGS sequence"/>
</dbReference>
<keyword evidence="2" id="KW-0479">Metal-binding</keyword>
<dbReference type="Gene3D" id="3.90.1590.10">
    <property type="entry name" value="glutathione-dependent formaldehyde- activating enzyme (gfa)"/>
    <property type="match status" value="1"/>
</dbReference>
<evidence type="ECO:0000313" key="9">
    <source>
        <dbReference type="EMBL" id="PIM53872.1"/>
    </source>
</evidence>
<dbReference type="CDD" id="cd00130">
    <property type="entry name" value="PAS"/>
    <property type="match status" value="1"/>
</dbReference>
<feature type="domain" description="CENP-V/GFA" evidence="8">
    <location>
        <begin position="7"/>
        <end position="120"/>
    </location>
</feature>
<evidence type="ECO:0000313" key="10">
    <source>
        <dbReference type="Proteomes" id="UP000231501"/>
    </source>
</evidence>